<feature type="region of interest" description="Disordered" evidence="2">
    <location>
        <begin position="1"/>
        <end position="31"/>
    </location>
</feature>
<organism evidence="3 4">
    <name type="scientific">Ganoderma sinense ZZ0214-1</name>
    <dbReference type="NCBI Taxonomy" id="1077348"/>
    <lineage>
        <taxon>Eukaryota</taxon>
        <taxon>Fungi</taxon>
        <taxon>Dikarya</taxon>
        <taxon>Basidiomycota</taxon>
        <taxon>Agaricomycotina</taxon>
        <taxon>Agaricomycetes</taxon>
        <taxon>Polyporales</taxon>
        <taxon>Polyporaceae</taxon>
        <taxon>Ganoderma</taxon>
    </lineage>
</organism>
<feature type="region of interest" description="Disordered" evidence="2">
    <location>
        <begin position="43"/>
        <end position="79"/>
    </location>
</feature>
<feature type="compositionally biased region" description="Low complexity" evidence="2">
    <location>
        <begin position="48"/>
        <end position="62"/>
    </location>
</feature>
<keyword evidence="4" id="KW-1185">Reference proteome</keyword>
<feature type="compositionally biased region" description="Polar residues" evidence="2">
    <location>
        <begin position="22"/>
        <end position="31"/>
    </location>
</feature>
<reference evidence="3 4" key="1">
    <citation type="journal article" date="2015" name="Sci. Rep.">
        <title>Chromosome-level genome map provides insights into diverse defense mechanisms in the medicinal fungus Ganoderma sinense.</title>
        <authorList>
            <person name="Zhu Y."/>
            <person name="Xu J."/>
            <person name="Sun C."/>
            <person name="Zhou S."/>
            <person name="Xu H."/>
            <person name="Nelson D.R."/>
            <person name="Qian J."/>
            <person name="Song J."/>
            <person name="Luo H."/>
            <person name="Xiang L."/>
            <person name="Li Y."/>
            <person name="Xu Z."/>
            <person name="Ji A."/>
            <person name="Wang L."/>
            <person name="Lu S."/>
            <person name="Hayward A."/>
            <person name="Sun W."/>
            <person name="Li X."/>
            <person name="Schwartz D.C."/>
            <person name="Wang Y."/>
            <person name="Chen S."/>
        </authorList>
    </citation>
    <scope>NUCLEOTIDE SEQUENCE [LARGE SCALE GENOMIC DNA]</scope>
    <source>
        <strain evidence="3 4">ZZ0214-1</strain>
    </source>
</reference>
<gene>
    <name evidence="3" type="ORF">GSI_05562</name>
</gene>
<accession>A0A2G8SEX0</accession>
<comment type="caution">
    <text evidence="3">The sequence shown here is derived from an EMBL/GenBank/DDBJ whole genome shotgun (WGS) entry which is preliminary data.</text>
</comment>
<name>A0A2G8SEX0_9APHY</name>
<protein>
    <submittedName>
        <fullName evidence="3">Uncharacterized protein</fullName>
    </submittedName>
</protein>
<evidence type="ECO:0000313" key="4">
    <source>
        <dbReference type="Proteomes" id="UP000230002"/>
    </source>
</evidence>
<proteinExistence type="predicted"/>
<evidence type="ECO:0000256" key="1">
    <source>
        <dbReference type="SAM" id="Coils"/>
    </source>
</evidence>
<keyword evidence="1" id="KW-0175">Coiled coil</keyword>
<dbReference type="Proteomes" id="UP000230002">
    <property type="component" value="Unassembled WGS sequence"/>
</dbReference>
<feature type="coiled-coil region" evidence="1">
    <location>
        <begin position="82"/>
        <end position="109"/>
    </location>
</feature>
<sequence>MVPLSARIQSQSPDGTPGSILARQNTSTSWHQAELTERIRALEDQMRGFAGSSPPPGSTAASDCSLRAASRSTGAGDPDEVVRALQGELAALRSEVAGLNAQLAEERMMGEGEPLPPYWEEPQPT</sequence>
<dbReference type="AlphaFoldDB" id="A0A2G8SEX0"/>
<evidence type="ECO:0000256" key="2">
    <source>
        <dbReference type="SAM" id="MobiDB-lite"/>
    </source>
</evidence>
<dbReference type="EMBL" id="AYKW01000011">
    <property type="protein sequence ID" value="PIL32316.1"/>
    <property type="molecule type" value="Genomic_DNA"/>
</dbReference>
<evidence type="ECO:0000313" key="3">
    <source>
        <dbReference type="EMBL" id="PIL32316.1"/>
    </source>
</evidence>